<keyword evidence="2" id="KW-0732">Signal</keyword>
<dbReference type="PANTHER" id="PTHR43649:SF12">
    <property type="entry name" value="DIACETYLCHITOBIOSE BINDING PROTEIN DASA"/>
    <property type="match status" value="1"/>
</dbReference>
<dbReference type="EMBL" id="BJUU01000002">
    <property type="protein sequence ID" value="GEK79220.1"/>
    <property type="molecule type" value="Genomic_DNA"/>
</dbReference>
<name>A0AA87R9Z3_9MICO</name>
<gene>
    <name evidence="3" type="ORF">ABA31_05710</name>
</gene>
<dbReference type="SUPFAM" id="SSF53850">
    <property type="entry name" value="Periplasmic binding protein-like II"/>
    <property type="match status" value="1"/>
</dbReference>
<accession>A0AA87R9Z3</accession>
<sequence length="429" mass="44110">MKRSTLIAIGTVGLMALAGCSTTPTPQSGDGSDGQDDQGGLSGELSFLSPWTQAQTAPMIEAYAEENPDATINVTYIAGNENAQQLLATQLAAGNAPDVFYLNPGAGSPTSVGVLGEAGYLADLTEQEWAADLEEPYRSFLSHDGAVYAYPSTIFGIGAMYNQTMLDEAGLEAPQTWSDLLAFCGDATEAGHPAFVLGAGAVWINAVIPYALASTLVDSQDPDFEAGVGTETDFTDSEWVTVLEQYGEMVEAGCFQENPTGTDGPSTWGIAGAGEVFGVVAPGALLSEVQAAAAEGAEFMMHALPATDDASETTMPVSLSSTLGVNAASESPELALDFVNWLSASEQLAMIASLQAGAVPTIASDDFEAPAAIAVVEELSSAGRTTPVPDLSWPNPEVQAALQSGAQGMLLGSSTPQQVTEAMQAAATQ</sequence>
<protein>
    <submittedName>
        <fullName evidence="3">ABC transporter substrate-binding protein</fullName>
    </submittedName>
</protein>
<dbReference type="InterPro" id="IPR006059">
    <property type="entry name" value="SBP"/>
</dbReference>
<feature type="signal peptide" evidence="2">
    <location>
        <begin position="1"/>
        <end position="18"/>
    </location>
</feature>
<dbReference type="RefSeq" id="WP_186808095.1">
    <property type="nucleotide sequence ID" value="NZ_BJUU01000002.1"/>
</dbReference>
<dbReference type="PROSITE" id="PS51257">
    <property type="entry name" value="PROKAR_LIPOPROTEIN"/>
    <property type="match status" value="1"/>
</dbReference>
<feature type="region of interest" description="Disordered" evidence="1">
    <location>
        <begin position="20"/>
        <end position="45"/>
    </location>
</feature>
<evidence type="ECO:0000256" key="2">
    <source>
        <dbReference type="SAM" id="SignalP"/>
    </source>
</evidence>
<dbReference type="InterPro" id="IPR050490">
    <property type="entry name" value="Bact_solute-bd_prot1"/>
</dbReference>
<organism evidence="3 4">
    <name type="scientific">Agrococcus baldri</name>
    <dbReference type="NCBI Taxonomy" id="153730"/>
    <lineage>
        <taxon>Bacteria</taxon>
        <taxon>Bacillati</taxon>
        <taxon>Actinomycetota</taxon>
        <taxon>Actinomycetes</taxon>
        <taxon>Micrococcales</taxon>
        <taxon>Microbacteriaceae</taxon>
        <taxon>Agrococcus</taxon>
    </lineage>
</organism>
<proteinExistence type="predicted"/>
<dbReference type="AlphaFoldDB" id="A0AA87R9Z3"/>
<dbReference type="PANTHER" id="PTHR43649">
    <property type="entry name" value="ARABINOSE-BINDING PROTEIN-RELATED"/>
    <property type="match status" value="1"/>
</dbReference>
<reference evidence="3 4" key="1">
    <citation type="submission" date="2019-07" db="EMBL/GenBank/DDBJ databases">
        <title>Whole genome shotgun sequence of Agrococcus baldri NBRC 103055.</title>
        <authorList>
            <person name="Hosoyama A."/>
            <person name="Uohara A."/>
            <person name="Ohji S."/>
            <person name="Ichikawa N."/>
        </authorList>
    </citation>
    <scope>NUCLEOTIDE SEQUENCE [LARGE SCALE GENOMIC DNA]</scope>
    <source>
        <strain evidence="3 4">NBRC 103055</strain>
    </source>
</reference>
<feature type="chain" id="PRO_5041684478" evidence="2">
    <location>
        <begin position="19"/>
        <end position="429"/>
    </location>
</feature>
<evidence type="ECO:0000256" key="1">
    <source>
        <dbReference type="SAM" id="MobiDB-lite"/>
    </source>
</evidence>
<comment type="caution">
    <text evidence="3">The sequence shown here is derived from an EMBL/GenBank/DDBJ whole genome shotgun (WGS) entry which is preliminary data.</text>
</comment>
<dbReference type="Pfam" id="PF01547">
    <property type="entry name" value="SBP_bac_1"/>
    <property type="match status" value="1"/>
</dbReference>
<evidence type="ECO:0000313" key="4">
    <source>
        <dbReference type="Proteomes" id="UP000321749"/>
    </source>
</evidence>
<evidence type="ECO:0000313" key="3">
    <source>
        <dbReference type="EMBL" id="GEK79220.1"/>
    </source>
</evidence>
<dbReference type="Gene3D" id="3.40.190.10">
    <property type="entry name" value="Periplasmic binding protein-like II"/>
    <property type="match status" value="2"/>
</dbReference>
<keyword evidence="4" id="KW-1185">Reference proteome</keyword>
<dbReference type="Proteomes" id="UP000321749">
    <property type="component" value="Unassembled WGS sequence"/>
</dbReference>